<sequence length="133" mass="14888">MMGMFDHQRTGRIDVHQFAQLFAFINQWTEAFKRADADHSGSITVSEMMPVLQQQGYNVSPGTVQLMVQKYGQPEGGAYPLPGATASLGLDGFILVNVQLRRLTDTFRQKDVQQKGQITVSYEEFVTMVVNTV</sequence>
<dbReference type="RefSeq" id="XP_018019904.1">
    <property type="nucleotide sequence ID" value="XM_018164415.2"/>
</dbReference>
<reference evidence="8" key="1">
    <citation type="submission" date="2025-08" db="UniProtKB">
        <authorList>
            <consortium name="RefSeq"/>
        </authorList>
    </citation>
    <scope>IDENTIFICATION</scope>
    <source>
        <tissue evidence="8">Whole organism</tissue>
    </source>
</reference>
<gene>
    <name evidence="8" type="primary">LOC108676350</name>
</gene>
<dbReference type="OMA" id="PTICPAY"/>
<dbReference type="PANTHER" id="PTHR46212">
    <property type="entry name" value="PEFLIN"/>
    <property type="match status" value="1"/>
</dbReference>
<dbReference type="GO" id="GO:0048306">
    <property type="term" value="F:calcium-dependent protein binding"/>
    <property type="evidence" value="ECO:0007669"/>
    <property type="project" value="UniProtKB-ARBA"/>
</dbReference>
<proteinExistence type="predicted"/>
<dbReference type="PROSITE" id="PS50222">
    <property type="entry name" value="EF_HAND_2"/>
    <property type="match status" value="1"/>
</dbReference>
<dbReference type="PANTHER" id="PTHR46212:SF3">
    <property type="entry name" value="GH27120P"/>
    <property type="match status" value="1"/>
</dbReference>
<keyword evidence="4" id="KW-0677">Repeat</keyword>
<evidence type="ECO:0000256" key="4">
    <source>
        <dbReference type="ARBA" id="ARBA00022737"/>
    </source>
</evidence>
<evidence type="ECO:0000259" key="6">
    <source>
        <dbReference type="PROSITE" id="PS50222"/>
    </source>
</evidence>
<dbReference type="AlphaFoldDB" id="A0A8B7P1E0"/>
<evidence type="ECO:0000256" key="5">
    <source>
        <dbReference type="ARBA" id="ARBA00022837"/>
    </source>
</evidence>
<name>A0A8B7P1E0_HYAAZ</name>
<dbReference type="InterPro" id="IPR002048">
    <property type="entry name" value="EF_hand_dom"/>
</dbReference>
<dbReference type="GO" id="GO:0005737">
    <property type="term" value="C:cytoplasm"/>
    <property type="evidence" value="ECO:0007669"/>
    <property type="project" value="UniProtKB-SubCell"/>
</dbReference>
<organism evidence="7 8">
    <name type="scientific">Hyalella azteca</name>
    <name type="common">Amphipod</name>
    <dbReference type="NCBI Taxonomy" id="294128"/>
    <lineage>
        <taxon>Eukaryota</taxon>
        <taxon>Metazoa</taxon>
        <taxon>Ecdysozoa</taxon>
        <taxon>Arthropoda</taxon>
        <taxon>Crustacea</taxon>
        <taxon>Multicrustacea</taxon>
        <taxon>Malacostraca</taxon>
        <taxon>Eumalacostraca</taxon>
        <taxon>Peracarida</taxon>
        <taxon>Amphipoda</taxon>
        <taxon>Senticaudata</taxon>
        <taxon>Talitrida</taxon>
        <taxon>Talitroidea</taxon>
        <taxon>Hyalellidae</taxon>
        <taxon>Hyalella</taxon>
    </lineage>
</organism>
<dbReference type="Proteomes" id="UP000694843">
    <property type="component" value="Unplaced"/>
</dbReference>
<evidence type="ECO:0000313" key="8">
    <source>
        <dbReference type="RefSeq" id="XP_018019904.1"/>
    </source>
</evidence>
<comment type="subcellular location">
    <subcellularLocation>
        <location evidence="1">Cytoplasm</location>
    </subcellularLocation>
</comment>
<feature type="domain" description="EF-hand" evidence="6">
    <location>
        <begin position="23"/>
        <end position="58"/>
    </location>
</feature>
<dbReference type="GeneID" id="108676350"/>
<dbReference type="InterPro" id="IPR018247">
    <property type="entry name" value="EF_Hand_1_Ca_BS"/>
</dbReference>
<keyword evidence="5" id="KW-0106">Calcium</keyword>
<keyword evidence="2" id="KW-0963">Cytoplasm</keyword>
<dbReference type="GO" id="GO:0005509">
    <property type="term" value="F:calcium ion binding"/>
    <property type="evidence" value="ECO:0007669"/>
    <property type="project" value="InterPro"/>
</dbReference>
<keyword evidence="3" id="KW-0479">Metal-binding</keyword>
<dbReference type="PROSITE" id="PS00018">
    <property type="entry name" value="EF_HAND_1"/>
    <property type="match status" value="1"/>
</dbReference>
<dbReference type="OrthoDB" id="10248537at2759"/>
<dbReference type="InterPro" id="IPR011992">
    <property type="entry name" value="EF-hand-dom_pair"/>
</dbReference>
<dbReference type="Pfam" id="PF13202">
    <property type="entry name" value="EF-hand_5"/>
    <property type="match status" value="1"/>
</dbReference>
<protein>
    <submittedName>
        <fullName evidence="8">Peflin</fullName>
    </submittedName>
</protein>
<evidence type="ECO:0000256" key="3">
    <source>
        <dbReference type="ARBA" id="ARBA00022723"/>
    </source>
</evidence>
<dbReference type="InterPro" id="IPR051426">
    <property type="entry name" value="Peflin/Sorcin_CaBP"/>
</dbReference>
<dbReference type="Gene3D" id="1.10.238.10">
    <property type="entry name" value="EF-hand"/>
    <property type="match status" value="1"/>
</dbReference>
<dbReference type="SUPFAM" id="SSF47473">
    <property type="entry name" value="EF-hand"/>
    <property type="match status" value="1"/>
</dbReference>
<evidence type="ECO:0000256" key="2">
    <source>
        <dbReference type="ARBA" id="ARBA00022490"/>
    </source>
</evidence>
<evidence type="ECO:0000313" key="7">
    <source>
        <dbReference type="Proteomes" id="UP000694843"/>
    </source>
</evidence>
<evidence type="ECO:0000256" key="1">
    <source>
        <dbReference type="ARBA" id="ARBA00004496"/>
    </source>
</evidence>
<keyword evidence="7" id="KW-1185">Reference proteome</keyword>
<dbReference type="KEGG" id="hazt:108676350"/>
<accession>A0A8B7P1E0</accession>